<dbReference type="GO" id="GO:0015074">
    <property type="term" value="P:DNA integration"/>
    <property type="evidence" value="ECO:0007669"/>
    <property type="project" value="UniProtKB-KW"/>
</dbReference>
<feature type="non-terminal residue" evidence="13">
    <location>
        <position position="1025"/>
    </location>
</feature>
<evidence type="ECO:0000256" key="9">
    <source>
        <dbReference type="ARBA" id="ARBA00023172"/>
    </source>
</evidence>
<evidence type="ECO:0000256" key="3">
    <source>
        <dbReference type="ARBA" id="ARBA00022759"/>
    </source>
</evidence>
<feature type="coiled-coil region" evidence="10">
    <location>
        <begin position="349"/>
        <end position="386"/>
    </location>
</feature>
<evidence type="ECO:0000256" key="7">
    <source>
        <dbReference type="ARBA" id="ARBA00022918"/>
    </source>
</evidence>
<evidence type="ECO:0000256" key="6">
    <source>
        <dbReference type="ARBA" id="ARBA00022908"/>
    </source>
</evidence>
<feature type="domain" description="Integrase catalytic" evidence="12">
    <location>
        <begin position="501"/>
        <end position="599"/>
    </location>
</feature>
<keyword evidence="5" id="KW-0460">Magnesium</keyword>
<dbReference type="InterPro" id="IPR012337">
    <property type="entry name" value="RNaseH-like_sf"/>
</dbReference>
<dbReference type="GO" id="GO:0003964">
    <property type="term" value="F:RNA-directed DNA polymerase activity"/>
    <property type="evidence" value="ECO:0007669"/>
    <property type="project" value="UniProtKB-KW"/>
</dbReference>
<keyword evidence="9" id="KW-0233">DNA recombination</keyword>
<dbReference type="InterPro" id="IPR001584">
    <property type="entry name" value="Integrase_cat-core"/>
</dbReference>
<dbReference type="AlphaFoldDB" id="A0A0K6S9T3"/>
<keyword evidence="8" id="KW-0808">Transferase</keyword>
<dbReference type="SUPFAM" id="SSF53098">
    <property type="entry name" value="Ribonuclease H-like"/>
    <property type="match status" value="2"/>
</dbReference>
<gene>
    <name evidence="13" type="ORF">Cvel_31958.t2</name>
</gene>
<evidence type="ECO:0000256" key="2">
    <source>
        <dbReference type="ARBA" id="ARBA00022723"/>
    </source>
</evidence>
<dbReference type="GO" id="GO:0006310">
    <property type="term" value="P:DNA recombination"/>
    <property type="evidence" value="ECO:0007669"/>
    <property type="project" value="UniProtKB-KW"/>
</dbReference>
<dbReference type="Gene3D" id="3.30.420.10">
    <property type="entry name" value="Ribonuclease H-like superfamily/Ribonuclease H"/>
    <property type="match status" value="2"/>
</dbReference>
<evidence type="ECO:0000259" key="12">
    <source>
        <dbReference type="PROSITE" id="PS50994"/>
    </source>
</evidence>
<evidence type="ECO:0000256" key="1">
    <source>
        <dbReference type="ARBA" id="ARBA00022722"/>
    </source>
</evidence>
<dbReference type="PANTHER" id="PTHR42648">
    <property type="entry name" value="TRANSPOSASE, PUTATIVE-RELATED"/>
    <property type="match status" value="1"/>
</dbReference>
<dbReference type="EMBL" id="CDMZ01003954">
    <property type="protein sequence ID" value="CUC10427.1"/>
    <property type="molecule type" value="Genomic_DNA"/>
</dbReference>
<keyword evidence="6" id="KW-0229">DNA integration</keyword>
<feature type="domain" description="Integrase catalytic" evidence="12">
    <location>
        <begin position="1"/>
        <end position="112"/>
    </location>
</feature>
<reference evidence="13" key="1">
    <citation type="submission" date="2014-11" db="EMBL/GenBank/DDBJ databases">
        <title>Molecular phylogeny of cliff fern family Woodsiaceae with morphological implications.</title>
        <authorList>
            <person name="Shao Y.-Z."/>
            <person name="Wei R."/>
            <person name="Zhang X.-C."/>
        </authorList>
    </citation>
    <scope>NUCLEOTIDE SEQUENCE</scope>
</reference>
<sequence>MIHWTRKWQRLGKGKPKIVKTDNGGEFEKEYDSFLRREGVHHERGPDYCPQVQGQVERPNRTIKRLLRKTVRKACLPRYIEKWLFPGVVQQLNEVVSTVTGESPMKAVFGEEKAEEISPIAVGDRVVVYDPYPIKKGAEPMHGKEGIFASVENSSVVVVLIEKGNGWKPLRVHSSLVSLVRWSGISFVSSSPSSFSLSPDRQGFVSQEDSFSDVDVDEMEVDSGAERHARFSSSFGPAYFFPDVPRRAAKQAEQCVLSPSMASKGGEGANASVLPPAASAGQSLWGGHLEMIAQHQGGELDGDTEGVQGSTGRRRGLGKGGQILVRPLFREGETGADEDEERKEDVHFAQRREDENEKIEDLQERLNELKQKLARAIKEKEKARRPLPRVLEVDKEVVEKMLSHMNLKKGRIDATPEEVAGGSHIEGQKAELNQFIECDVFQPGVRLPKGRKAMKCRWVLTWKMKEGKRIAKAQGETLSRKSQAKRAMIHWTRKWQRLGKGKPKIVKTDNGGEFEKEYDSFLQREGVHHERGPDYCPQVQGQVERPNRTVKRLLRKTVRKARLPRYTEKWLFPGVVQQLNEVVSTVTGESPMKAVFGEEKAEEISPIAVGDRVVVYDPHPIKKGAEPVHGKEGIFASVENSSVVVVLIEKGNGWKPLRVHPSLVSLVRWSGISFVSSSPSSFSLSPDRQGFIPQEDSFSDVDVDEMEVDSGAERHARFSSSFGPAYFFPDVPRRAAKQAEQCVLSPLMASEGGEGTNASVLPPAASAGQSLRGGHLEMIAQHQGGELDGDTGGVQGSQANGSGQRRSDSGQASIPRRRDRRRRQSVPTDGQSVCESAVSGIWKLPSDDAHFVQEDEERKEDVRFAQRREDENEKIEDLQERLNELKQKLARAIKEKEKARRPLPRVLEVDKEVVEKMLSHMNLKKGRIDATPEEVAGGSHVEGQKAELNQFIECDVFQPGVRLPKGRKAMKCRTSDMRADRQTKLMLERYNGNVPSTAKVVKKEKAGARVKKIDFAKRSSMCMRV</sequence>
<dbReference type="InterPro" id="IPR039537">
    <property type="entry name" value="Retrotran_Ty1/copia-like"/>
</dbReference>
<keyword evidence="7" id="KW-0695">RNA-directed DNA polymerase</keyword>
<accession>A0A0K6S9T3</accession>
<evidence type="ECO:0000313" key="13">
    <source>
        <dbReference type="EMBL" id="CUC10427.1"/>
    </source>
</evidence>
<keyword evidence="4" id="KW-0378">Hydrolase</keyword>
<evidence type="ECO:0000256" key="4">
    <source>
        <dbReference type="ARBA" id="ARBA00022801"/>
    </source>
</evidence>
<keyword evidence="1" id="KW-0540">Nuclease</keyword>
<evidence type="ECO:0000256" key="11">
    <source>
        <dbReference type="SAM" id="MobiDB-lite"/>
    </source>
</evidence>
<name>A0A0K6S9T3_9ALVE</name>
<organism evidence="13">
    <name type="scientific">Chromera velia CCMP2878</name>
    <dbReference type="NCBI Taxonomy" id="1169474"/>
    <lineage>
        <taxon>Eukaryota</taxon>
        <taxon>Sar</taxon>
        <taxon>Alveolata</taxon>
        <taxon>Colpodellida</taxon>
        <taxon>Chromeraceae</taxon>
        <taxon>Chromera</taxon>
    </lineage>
</organism>
<protein>
    <recommendedName>
        <fullName evidence="12">Integrase catalytic domain-containing protein</fullName>
    </recommendedName>
</protein>
<keyword evidence="8" id="KW-0548">Nucleotidyltransferase</keyword>
<dbReference type="GO" id="GO:0003676">
    <property type="term" value="F:nucleic acid binding"/>
    <property type="evidence" value="ECO:0007669"/>
    <property type="project" value="InterPro"/>
</dbReference>
<keyword evidence="8" id="KW-0239">DNA-directed DNA polymerase</keyword>
<dbReference type="PANTHER" id="PTHR42648:SF11">
    <property type="entry name" value="TRANSPOSON TY4-P GAG-POL POLYPROTEIN"/>
    <property type="match status" value="1"/>
</dbReference>
<keyword evidence="2" id="KW-0479">Metal-binding</keyword>
<evidence type="ECO:0000256" key="10">
    <source>
        <dbReference type="SAM" id="Coils"/>
    </source>
</evidence>
<dbReference type="PROSITE" id="PS50994">
    <property type="entry name" value="INTEGRASE"/>
    <property type="match status" value="2"/>
</dbReference>
<evidence type="ECO:0000256" key="5">
    <source>
        <dbReference type="ARBA" id="ARBA00022842"/>
    </source>
</evidence>
<dbReference type="InterPro" id="IPR036397">
    <property type="entry name" value="RNaseH_sf"/>
</dbReference>
<feature type="compositionally biased region" description="Polar residues" evidence="11">
    <location>
        <begin position="796"/>
        <end position="812"/>
    </location>
</feature>
<keyword evidence="3" id="KW-0255">Endonuclease</keyword>
<proteinExistence type="predicted"/>
<dbReference type="GO" id="GO:0046872">
    <property type="term" value="F:metal ion binding"/>
    <property type="evidence" value="ECO:0007669"/>
    <property type="project" value="UniProtKB-KW"/>
</dbReference>
<feature type="coiled-coil region" evidence="10">
    <location>
        <begin position="865"/>
        <end position="902"/>
    </location>
</feature>
<feature type="compositionally biased region" description="Polar residues" evidence="11">
    <location>
        <begin position="825"/>
        <end position="834"/>
    </location>
</feature>
<dbReference type="GO" id="GO:0004519">
    <property type="term" value="F:endonuclease activity"/>
    <property type="evidence" value="ECO:0007669"/>
    <property type="project" value="UniProtKB-KW"/>
</dbReference>
<feature type="region of interest" description="Disordered" evidence="11">
    <location>
        <begin position="784"/>
        <end position="839"/>
    </location>
</feature>
<dbReference type="GO" id="GO:0003887">
    <property type="term" value="F:DNA-directed DNA polymerase activity"/>
    <property type="evidence" value="ECO:0007669"/>
    <property type="project" value="UniProtKB-KW"/>
</dbReference>
<keyword evidence="10" id="KW-0175">Coiled coil</keyword>
<feature type="compositionally biased region" description="Basic residues" evidence="11">
    <location>
        <begin position="815"/>
        <end position="824"/>
    </location>
</feature>
<evidence type="ECO:0000256" key="8">
    <source>
        <dbReference type="ARBA" id="ARBA00022932"/>
    </source>
</evidence>
<feature type="region of interest" description="Disordered" evidence="11">
    <location>
        <begin position="298"/>
        <end position="318"/>
    </location>
</feature>
<dbReference type="GO" id="GO:0016787">
    <property type="term" value="F:hydrolase activity"/>
    <property type="evidence" value="ECO:0007669"/>
    <property type="project" value="UniProtKB-KW"/>
</dbReference>